<dbReference type="InterPro" id="IPR002123">
    <property type="entry name" value="Plipid/glycerol_acylTrfase"/>
</dbReference>
<dbReference type="SUPFAM" id="SSF69593">
    <property type="entry name" value="Glycerol-3-phosphate (1)-acyltransferase"/>
    <property type="match status" value="1"/>
</dbReference>
<dbReference type="SMART" id="SM00563">
    <property type="entry name" value="PlsC"/>
    <property type="match status" value="1"/>
</dbReference>
<protein>
    <submittedName>
        <fullName evidence="9">1-acyl-sn-glycerol-3-phosphate acyltransferases</fullName>
    </submittedName>
</protein>
<dbReference type="AlphaFoldDB" id="A0A1H8YD96"/>
<keyword evidence="2" id="KW-0444">Lipid biosynthesis</keyword>
<sequence length="327" mass="33877">MPNSPCGDGCLTEDGPTVGLSRRVLRFSCAISVVLAALLTAPLLLVLRGRGRERLVRTIFRAVLRSFGVKLAVHGGADFLAAPAGRGALVVNNHISWLDIVAINALRPMRALAKVEIGGWPVLGTLVRRGGSIFLDRTRLRALPGTMTELADALRSGSLVNVTPEGTTWCGLASGRFTTATFQAAIDGGVPVRPIALRYRLADGRETSRPSFVGPESLIASLRRVAALRGLVLEVHVCPEIAPGRAEDRRSLAALADASVHSALGTVRIPPQRRRRATTTPAAGAVPAAGARPAVGPVVGARPAVGPAAGPRPVAGPVVGARPAVGP</sequence>
<dbReference type="STRING" id="394193.SAMN04489732_1141"/>
<dbReference type="Pfam" id="PF01553">
    <property type="entry name" value="Acyltransferase"/>
    <property type="match status" value="1"/>
</dbReference>
<keyword evidence="4" id="KW-0443">Lipid metabolism</keyword>
<evidence type="ECO:0000256" key="7">
    <source>
        <dbReference type="SAM" id="Phobius"/>
    </source>
</evidence>
<dbReference type="CDD" id="cd07989">
    <property type="entry name" value="LPLAT_AGPAT-like"/>
    <property type="match status" value="1"/>
</dbReference>
<evidence type="ECO:0000259" key="8">
    <source>
        <dbReference type="SMART" id="SM00563"/>
    </source>
</evidence>
<keyword evidence="3 9" id="KW-0808">Transferase</keyword>
<keyword evidence="7" id="KW-1133">Transmembrane helix</keyword>
<comment type="pathway">
    <text evidence="1">Lipid metabolism.</text>
</comment>
<feature type="non-terminal residue" evidence="9">
    <location>
        <position position="327"/>
    </location>
</feature>
<evidence type="ECO:0000256" key="4">
    <source>
        <dbReference type="ARBA" id="ARBA00023098"/>
    </source>
</evidence>
<dbReference type="GO" id="GO:0003841">
    <property type="term" value="F:1-acylglycerol-3-phosphate O-acyltransferase activity"/>
    <property type="evidence" value="ECO:0007669"/>
    <property type="project" value="TreeGrafter"/>
</dbReference>
<dbReference type="PANTHER" id="PTHR10434">
    <property type="entry name" value="1-ACYL-SN-GLYCEROL-3-PHOSPHATE ACYLTRANSFERASE"/>
    <property type="match status" value="1"/>
</dbReference>
<evidence type="ECO:0000256" key="1">
    <source>
        <dbReference type="ARBA" id="ARBA00005189"/>
    </source>
</evidence>
<keyword evidence="7" id="KW-0472">Membrane</keyword>
<name>A0A1H8YD96_9PSEU</name>
<dbReference type="Proteomes" id="UP000198582">
    <property type="component" value="Unassembled WGS sequence"/>
</dbReference>
<evidence type="ECO:0000256" key="6">
    <source>
        <dbReference type="SAM" id="MobiDB-lite"/>
    </source>
</evidence>
<feature type="domain" description="Phospholipid/glycerol acyltransferase" evidence="8">
    <location>
        <begin position="88"/>
        <end position="200"/>
    </location>
</feature>
<organism evidence="9 10">
    <name type="scientific">Amycolatopsis saalfeldensis</name>
    <dbReference type="NCBI Taxonomy" id="394193"/>
    <lineage>
        <taxon>Bacteria</taxon>
        <taxon>Bacillati</taxon>
        <taxon>Actinomycetota</taxon>
        <taxon>Actinomycetes</taxon>
        <taxon>Pseudonocardiales</taxon>
        <taxon>Pseudonocardiaceae</taxon>
        <taxon>Amycolatopsis</taxon>
    </lineage>
</organism>
<proteinExistence type="predicted"/>
<feature type="transmembrane region" description="Helical" evidence="7">
    <location>
        <begin position="24"/>
        <end position="47"/>
    </location>
</feature>
<feature type="region of interest" description="Disordered" evidence="6">
    <location>
        <begin position="266"/>
        <end position="327"/>
    </location>
</feature>
<reference evidence="9 10" key="1">
    <citation type="submission" date="2016-10" db="EMBL/GenBank/DDBJ databases">
        <authorList>
            <person name="de Groot N.N."/>
        </authorList>
    </citation>
    <scope>NUCLEOTIDE SEQUENCE [LARGE SCALE GENOMIC DNA]</scope>
    <source>
        <strain evidence="9 10">DSM 44993</strain>
    </source>
</reference>
<keyword evidence="7" id="KW-0812">Transmembrane</keyword>
<gene>
    <name evidence="9" type="ORF">SAMN04489732_1141</name>
</gene>
<evidence type="ECO:0000256" key="5">
    <source>
        <dbReference type="ARBA" id="ARBA00023315"/>
    </source>
</evidence>
<evidence type="ECO:0000256" key="3">
    <source>
        <dbReference type="ARBA" id="ARBA00022679"/>
    </source>
</evidence>
<evidence type="ECO:0000313" key="10">
    <source>
        <dbReference type="Proteomes" id="UP000198582"/>
    </source>
</evidence>
<dbReference type="PANTHER" id="PTHR10434:SF64">
    <property type="entry name" value="1-ACYL-SN-GLYCEROL-3-PHOSPHATE ACYLTRANSFERASE-RELATED"/>
    <property type="match status" value="1"/>
</dbReference>
<dbReference type="GO" id="GO:0006654">
    <property type="term" value="P:phosphatidic acid biosynthetic process"/>
    <property type="evidence" value="ECO:0007669"/>
    <property type="project" value="TreeGrafter"/>
</dbReference>
<evidence type="ECO:0000256" key="2">
    <source>
        <dbReference type="ARBA" id="ARBA00022516"/>
    </source>
</evidence>
<keyword evidence="10" id="KW-1185">Reference proteome</keyword>
<dbReference type="EMBL" id="FOEF01000014">
    <property type="protein sequence ID" value="SEP50119.1"/>
    <property type="molecule type" value="Genomic_DNA"/>
</dbReference>
<evidence type="ECO:0000313" key="9">
    <source>
        <dbReference type="EMBL" id="SEP50119.1"/>
    </source>
</evidence>
<feature type="compositionally biased region" description="Low complexity" evidence="6">
    <location>
        <begin position="278"/>
        <end position="327"/>
    </location>
</feature>
<accession>A0A1H8YD96</accession>
<keyword evidence="5 9" id="KW-0012">Acyltransferase</keyword>